<proteinExistence type="predicted"/>
<organism evidence="1 2">
    <name type="scientific">Desulfonema magnum</name>
    <dbReference type="NCBI Taxonomy" id="45655"/>
    <lineage>
        <taxon>Bacteria</taxon>
        <taxon>Pseudomonadati</taxon>
        <taxon>Thermodesulfobacteriota</taxon>
        <taxon>Desulfobacteria</taxon>
        <taxon>Desulfobacterales</taxon>
        <taxon>Desulfococcaceae</taxon>
        <taxon>Desulfonema</taxon>
    </lineage>
</organism>
<dbReference type="AlphaFoldDB" id="A0A975BKY4"/>
<reference evidence="1" key="1">
    <citation type="journal article" date="2021" name="Microb. Physiol.">
        <title>Proteogenomic Insights into the Physiology of Marine, Sulfate-Reducing, Filamentous Desulfonema limicola and Desulfonema magnum.</title>
        <authorList>
            <person name="Schnaars V."/>
            <person name="Wohlbrand L."/>
            <person name="Scheve S."/>
            <person name="Hinrichs C."/>
            <person name="Reinhardt R."/>
            <person name="Rabus R."/>
        </authorList>
    </citation>
    <scope>NUCLEOTIDE SEQUENCE</scope>
    <source>
        <strain evidence="1">4be13</strain>
    </source>
</reference>
<dbReference type="Proteomes" id="UP000663722">
    <property type="component" value="Chromosome"/>
</dbReference>
<dbReference type="EMBL" id="CP061800">
    <property type="protein sequence ID" value="QTA86994.1"/>
    <property type="molecule type" value="Genomic_DNA"/>
</dbReference>
<protein>
    <submittedName>
        <fullName evidence="1">Uncharacterized protein</fullName>
    </submittedName>
</protein>
<name>A0A975BKY4_9BACT</name>
<dbReference type="KEGG" id="dmm:dnm_030210"/>
<gene>
    <name evidence="1" type="ORF">dnm_030210</name>
</gene>
<keyword evidence="2" id="KW-1185">Reference proteome</keyword>
<evidence type="ECO:0000313" key="2">
    <source>
        <dbReference type="Proteomes" id="UP000663722"/>
    </source>
</evidence>
<evidence type="ECO:0000313" key="1">
    <source>
        <dbReference type="EMBL" id="QTA86994.1"/>
    </source>
</evidence>
<sequence>MFSAYFNFSDPCYLKGFFVGAGLTFLLTNSTIQRAIVRGTVNLMSVVQGGVEEVKEQIKDIKSEMSQKE</sequence>
<accession>A0A975BKY4</accession>